<sequence>MRDKVALTSFSEEFIFSSEYSVSICDPKKCPVLLFQEKLFFYTYRHVETQKESSTAGRDKTRHGKTQDFGRQKQETHKKESVEASRGRRGRPLLGGSRGRERRGSMETGETIHKQQTHSSEYLALLAMVKEMKKYKPTTYPETSTKHTNKYFPSPLQVVN</sequence>
<dbReference type="Proteomes" id="UP000887013">
    <property type="component" value="Unassembled WGS sequence"/>
</dbReference>
<evidence type="ECO:0000313" key="2">
    <source>
        <dbReference type="EMBL" id="GFT83530.1"/>
    </source>
</evidence>
<proteinExistence type="predicted"/>
<dbReference type="EMBL" id="BMAW01072550">
    <property type="protein sequence ID" value="GFT83530.1"/>
    <property type="molecule type" value="Genomic_DNA"/>
</dbReference>
<organism evidence="2 3">
    <name type="scientific">Nephila pilipes</name>
    <name type="common">Giant wood spider</name>
    <name type="synonym">Nephila maculata</name>
    <dbReference type="NCBI Taxonomy" id="299642"/>
    <lineage>
        <taxon>Eukaryota</taxon>
        <taxon>Metazoa</taxon>
        <taxon>Ecdysozoa</taxon>
        <taxon>Arthropoda</taxon>
        <taxon>Chelicerata</taxon>
        <taxon>Arachnida</taxon>
        <taxon>Araneae</taxon>
        <taxon>Araneomorphae</taxon>
        <taxon>Entelegynae</taxon>
        <taxon>Araneoidea</taxon>
        <taxon>Nephilidae</taxon>
        <taxon>Nephila</taxon>
    </lineage>
</organism>
<keyword evidence="3" id="KW-1185">Reference proteome</keyword>
<accession>A0A8X6PSS5</accession>
<feature type="compositionally biased region" description="Basic and acidic residues" evidence="1">
    <location>
        <begin position="65"/>
        <end position="86"/>
    </location>
</feature>
<feature type="region of interest" description="Disordered" evidence="1">
    <location>
        <begin position="51"/>
        <end position="117"/>
    </location>
</feature>
<gene>
    <name evidence="2" type="ORF">NPIL_297231</name>
</gene>
<protein>
    <submittedName>
        <fullName evidence="2">Uncharacterized protein</fullName>
    </submittedName>
</protein>
<feature type="region of interest" description="Disordered" evidence="1">
    <location>
        <begin position="139"/>
        <end position="160"/>
    </location>
</feature>
<name>A0A8X6PSS5_NEPPI</name>
<evidence type="ECO:0000313" key="3">
    <source>
        <dbReference type="Proteomes" id="UP000887013"/>
    </source>
</evidence>
<comment type="caution">
    <text evidence="2">The sequence shown here is derived from an EMBL/GenBank/DDBJ whole genome shotgun (WGS) entry which is preliminary data.</text>
</comment>
<evidence type="ECO:0000256" key="1">
    <source>
        <dbReference type="SAM" id="MobiDB-lite"/>
    </source>
</evidence>
<reference evidence="2" key="1">
    <citation type="submission" date="2020-08" db="EMBL/GenBank/DDBJ databases">
        <title>Multicomponent nature underlies the extraordinary mechanical properties of spider dragline silk.</title>
        <authorList>
            <person name="Kono N."/>
            <person name="Nakamura H."/>
            <person name="Mori M."/>
            <person name="Yoshida Y."/>
            <person name="Ohtoshi R."/>
            <person name="Malay A.D."/>
            <person name="Moran D.A.P."/>
            <person name="Tomita M."/>
            <person name="Numata K."/>
            <person name="Arakawa K."/>
        </authorList>
    </citation>
    <scope>NUCLEOTIDE SEQUENCE</scope>
</reference>
<dbReference type="AlphaFoldDB" id="A0A8X6PSS5"/>
<feature type="compositionally biased region" description="Basic and acidic residues" evidence="1">
    <location>
        <begin position="98"/>
        <end position="113"/>
    </location>
</feature>